<comment type="caution">
    <text evidence="2">The sequence shown here is derived from an EMBL/GenBank/DDBJ whole genome shotgun (WGS) entry which is preliminary data.</text>
</comment>
<dbReference type="AlphaFoldDB" id="A0A366HTI9"/>
<dbReference type="Proteomes" id="UP000253426">
    <property type="component" value="Unassembled WGS sequence"/>
</dbReference>
<dbReference type="RefSeq" id="WP_113957772.1">
    <property type="nucleotide sequence ID" value="NZ_QNRR01000002.1"/>
</dbReference>
<protein>
    <submittedName>
        <fullName evidence="2">Uncharacterized protein</fullName>
    </submittedName>
</protein>
<dbReference type="EMBL" id="QNRR01000002">
    <property type="protein sequence ID" value="RBP46243.1"/>
    <property type="molecule type" value="Genomic_DNA"/>
</dbReference>
<feature type="signal peptide" evidence="1">
    <location>
        <begin position="1"/>
        <end position="20"/>
    </location>
</feature>
<feature type="chain" id="PRO_5016588139" evidence="1">
    <location>
        <begin position="21"/>
        <end position="61"/>
    </location>
</feature>
<accession>A0A366HTI9</accession>
<dbReference type="OrthoDB" id="9862664at2"/>
<evidence type="ECO:0000256" key="1">
    <source>
        <dbReference type="SAM" id="SignalP"/>
    </source>
</evidence>
<reference evidence="2 3" key="1">
    <citation type="submission" date="2018-06" db="EMBL/GenBank/DDBJ databases">
        <title>Genomic Encyclopedia of Type Strains, Phase IV (KMG-IV): sequencing the most valuable type-strain genomes for metagenomic binning, comparative biology and taxonomic classification.</title>
        <authorList>
            <person name="Goeker M."/>
        </authorList>
    </citation>
    <scope>NUCLEOTIDE SEQUENCE [LARGE SCALE GENOMIC DNA]</scope>
    <source>
        <strain evidence="2 3">DSM 25532</strain>
    </source>
</reference>
<sequence length="61" mass="6547">MKALLTVLTAAAMMTSFSLAESKYKEGSCCDKAAKKGEKCQHPCCVDAEKAGKVCEKCNKK</sequence>
<organism evidence="2 3">
    <name type="scientific">Roseimicrobium gellanilyticum</name>
    <dbReference type="NCBI Taxonomy" id="748857"/>
    <lineage>
        <taxon>Bacteria</taxon>
        <taxon>Pseudomonadati</taxon>
        <taxon>Verrucomicrobiota</taxon>
        <taxon>Verrucomicrobiia</taxon>
        <taxon>Verrucomicrobiales</taxon>
        <taxon>Verrucomicrobiaceae</taxon>
        <taxon>Roseimicrobium</taxon>
    </lineage>
</organism>
<keyword evidence="3" id="KW-1185">Reference proteome</keyword>
<proteinExistence type="predicted"/>
<gene>
    <name evidence="2" type="ORF">DES53_102629</name>
</gene>
<keyword evidence="1" id="KW-0732">Signal</keyword>
<name>A0A366HTI9_9BACT</name>
<evidence type="ECO:0000313" key="2">
    <source>
        <dbReference type="EMBL" id="RBP46243.1"/>
    </source>
</evidence>
<evidence type="ECO:0000313" key="3">
    <source>
        <dbReference type="Proteomes" id="UP000253426"/>
    </source>
</evidence>